<dbReference type="Proteomes" id="UP000004291">
    <property type="component" value="Chromosome"/>
</dbReference>
<dbReference type="HOGENOM" id="CLU_2752307_0_0_5"/>
<dbReference type="EMBL" id="ABIA03000002">
    <property type="protein sequence ID" value="EDQ33930.1"/>
    <property type="molecule type" value="Genomic_DNA"/>
</dbReference>
<gene>
    <name evidence="1" type="ORF">HPDFL43_05735</name>
</gene>
<dbReference type="STRING" id="411684.HPDFL43_05735"/>
<dbReference type="OrthoDB" id="9853033at2"/>
<reference evidence="1 2" key="1">
    <citation type="submission" date="2007-10" db="EMBL/GenBank/DDBJ databases">
        <authorList>
            <person name="Wagner-Dobler I."/>
            <person name="Ferriera S."/>
            <person name="Johnson J."/>
            <person name="Kravitz S."/>
            <person name="Beeson K."/>
            <person name="Sutton G."/>
            <person name="Rogers Y.-H."/>
            <person name="Friedman R."/>
            <person name="Frazier M."/>
            <person name="Venter J.C."/>
        </authorList>
    </citation>
    <scope>NUCLEOTIDE SEQUENCE [LARGE SCALE GENOMIC DNA]</scope>
    <source>
        <strain evidence="1 2">DFL-43</strain>
    </source>
</reference>
<sequence>MSVHLHVGSPARGFPSEIKQLGIVALWQAGFDHDEIGAIVSLHPARVATVLDLVRAQTGALRAAPPEKMR</sequence>
<dbReference type="AlphaFoldDB" id="A9D4P8"/>
<keyword evidence="2" id="KW-1185">Reference proteome</keyword>
<dbReference type="RefSeq" id="WP_007196936.1">
    <property type="nucleotide sequence ID" value="NZ_CM002917.1"/>
</dbReference>
<protein>
    <submittedName>
        <fullName evidence="1">Uncharacterized protein</fullName>
    </submittedName>
</protein>
<comment type="caution">
    <text evidence="1">The sequence shown here is derived from an EMBL/GenBank/DDBJ whole genome shotgun (WGS) entry which is preliminary data.</text>
</comment>
<name>A9D4P8_HOEPD</name>
<proteinExistence type="predicted"/>
<reference evidence="1 2" key="2">
    <citation type="submission" date="2012-06" db="EMBL/GenBank/DDBJ databases">
        <authorList>
            <person name="Fiebig A."/>
        </authorList>
    </citation>
    <scope>NUCLEOTIDE SEQUENCE [LARGE SCALE GENOMIC DNA]</scope>
    <source>
        <strain evidence="1 2">DFL-43</strain>
    </source>
</reference>
<evidence type="ECO:0000313" key="2">
    <source>
        <dbReference type="Proteomes" id="UP000004291"/>
    </source>
</evidence>
<organism evidence="1 2">
    <name type="scientific">Hoeflea phototrophica (strain DSM 17068 / NCIMB 14078 / DFL-43)</name>
    <dbReference type="NCBI Taxonomy" id="411684"/>
    <lineage>
        <taxon>Bacteria</taxon>
        <taxon>Pseudomonadati</taxon>
        <taxon>Pseudomonadota</taxon>
        <taxon>Alphaproteobacteria</taxon>
        <taxon>Hyphomicrobiales</taxon>
        <taxon>Rhizobiaceae</taxon>
        <taxon>Hoeflea</taxon>
    </lineage>
</organism>
<evidence type="ECO:0000313" key="1">
    <source>
        <dbReference type="EMBL" id="EDQ33930.1"/>
    </source>
</evidence>
<accession>A9D4P8</accession>